<feature type="chain" id="PRO_5045093615" description="Cell adhesion domain-containing protein" evidence="1">
    <location>
        <begin position="28"/>
        <end position="368"/>
    </location>
</feature>
<dbReference type="RefSeq" id="WP_124566011.1">
    <property type="nucleotide sequence ID" value="NZ_JARRRY010000029.1"/>
</dbReference>
<organism evidence="2 3">
    <name type="scientific">Ectobacillus antri</name>
    <dbReference type="NCBI Taxonomy" id="2486280"/>
    <lineage>
        <taxon>Bacteria</taxon>
        <taxon>Bacillati</taxon>
        <taxon>Bacillota</taxon>
        <taxon>Bacilli</taxon>
        <taxon>Bacillales</taxon>
        <taxon>Bacillaceae</taxon>
        <taxon>Ectobacillus</taxon>
    </lineage>
</organism>
<sequence length="368" mass="40428">MKKARHIVMSFLLLFVLVPFVPSPAAAAYDGQTLDTGIYWFGSGNVSQKFVAGQANSYFNPTKPTVIYIHGWQKDSTLSLQRETFNPKRNDATNGPDVNTVDYWVSKGWNIGIFYWNQLADEAEVKDAEAKIWTATGPQGMRWRKKDGTYSTSGAPTVSAAQVFVNTYKQAMQGFSGSEVRLAGHSLGSQMVTNSAKLISDQVDAGTVPANLRPKRVAMLDPFWSKDAKSYLGGKWTGELCREYVTHLKTKGVVFEQYKSSGITDLGIGDSNTGMNLLTAFAELKPWYISSLDQAGKHGAARDWYFYSMGFAAPAETKSGAATGLYGPSATTSTTRIQTMMNSSNRWYQNAGQYTASPSDDQFEVTAR</sequence>
<gene>
    <name evidence="2" type="ORF">P6P90_16250</name>
</gene>
<keyword evidence="1" id="KW-0732">Signal</keyword>
<evidence type="ECO:0000256" key="1">
    <source>
        <dbReference type="SAM" id="SignalP"/>
    </source>
</evidence>
<feature type="signal peptide" evidence="1">
    <location>
        <begin position="1"/>
        <end position="27"/>
    </location>
</feature>
<evidence type="ECO:0008006" key="4">
    <source>
        <dbReference type="Google" id="ProtNLM"/>
    </source>
</evidence>
<protein>
    <recommendedName>
        <fullName evidence="4">Cell adhesion domain-containing protein</fullName>
    </recommendedName>
</protein>
<proteinExistence type="predicted"/>
<accession>A0ABT6H9A1</accession>
<name>A0ABT6H9A1_9BACI</name>
<dbReference type="Proteomes" id="UP001218246">
    <property type="component" value="Unassembled WGS sequence"/>
</dbReference>
<comment type="caution">
    <text evidence="2">The sequence shown here is derived from an EMBL/GenBank/DDBJ whole genome shotgun (WGS) entry which is preliminary data.</text>
</comment>
<dbReference type="InterPro" id="IPR029058">
    <property type="entry name" value="AB_hydrolase_fold"/>
</dbReference>
<keyword evidence="3" id="KW-1185">Reference proteome</keyword>
<dbReference type="SUPFAM" id="SSF53474">
    <property type="entry name" value="alpha/beta-Hydrolases"/>
    <property type="match status" value="1"/>
</dbReference>
<evidence type="ECO:0000313" key="3">
    <source>
        <dbReference type="Proteomes" id="UP001218246"/>
    </source>
</evidence>
<evidence type="ECO:0000313" key="2">
    <source>
        <dbReference type="EMBL" id="MDG5755453.1"/>
    </source>
</evidence>
<reference evidence="2 3" key="1">
    <citation type="submission" date="2023-04" db="EMBL/GenBank/DDBJ databases">
        <title>Ectobacillus antri isolated from activated sludge.</title>
        <authorList>
            <person name="Yan P."/>
            <person name="Liu X."/>
        </authorList>
    </citation>
    <scope>NUCLEOTIDE SEQUENCE [LARGE SCALE GENOMIC DNA]</scope>
    <source>
        <strain evidence="2 3">C18H</strain>
    </source>
</reference>
<dbReference type="EMBL" id="JARULN010000029">
    <property type="protein sequence ID" value="MDG5755453.1"/>
    <property type="molecule type" value="Genomic_DNA"/>
</dbReference>
<dbReference type="Gene3D" id="3.40.50.1820">
    <property type="entry name" value="alpha/beta hydrolase"/>
    <property type="match status" value="1"/>
</dbReference>